<dbReference type="InterPro" id="IPR025665">
    <property type="entry name" value="Beta-barrel_OMP_2"/>
</dbReference>
<feature type="chain" id="PRO_5013152629" description="Outer membrane protein beta-barrel domain-containing protein" evidence="1">
    <location>
        <begin position="22"/>
        <end position="247"/>
    </location>
</feature>
<reference evidence="3 4" key="1">
    <citation type="submission" date="2017-10" db="EMBL/GenBank/DDBJ databases">
        <title>The draft genome sequence of Lewinella nigricans NBRC 102662.</title>
        <authorList>
            <person name="Wang K."/>
        </authorList>
    </citation>
    <scope>NUCLEOTIDE SEQUENCE [LARGE SCALE GENOMIC DNA]</scope>
    <source>
        <strain evidence="3 4">NBRC 102662</strain>
    </source>
</reference>
<evidence type="ECO:0000256" key="1">
    <source>
        <dbReference type="SAM" id="SignalP"/>
    </source>
</evidence>
<evidence type="ECO:0000313" key="3">
    <source>
        <dbReference type="EMBL" id="PHN03309.1"/>
    </source>
</evidence>
<evidence type="ECO:0000259" key="2">
    <source>
        <dbReference type="Pfam" id="PF13568"/>
    </source>
</evidence>
<feature type="signal peptide" evidence="1">
    <location>
        <begin position="1"/>
        <end position="21"/>
    </location>
</feature>
<keyword evidence="4" id="KW-1185">Reference proteome</keyword>
<accession>A0A2D0N579</accession>
<sequence>MKKLMITLLACLCVGTVAVQAQSSAFIGGQAGGNLSKFRYTSDLSELYPGVESLFGVNAGLTFGVEIKNFTLSSGLQYVQKGSTYSTDNFEDESGVGFFTARERLHFVSVPILLGYRKYFGDRFGLSVAIGPSLNFGLGGKIDEEIEYFGSEDLETSNYQVKFGKGVNEDYKPLQVGFQFSPGMVFKVDKNSKLTFNVTWDSGLTDSYGKRYKNANDFFSAYDGDQMNRSTIFTLGYERHFSFGDRY</sequence>
<dbReference type="OrthoDB" id="942480at2"/>
<name>A0A2D0N579_FLAN2</name>
<evidence type="ECO:0000313" key="4">
    <source>
        <dbReference type="Proteomes" id="UP000223913"/>
    </source>
</evidence>
<organism evidence="3 4">
    <name type="scientific">Flavilitoribacter nigricans (strain ATCC 23147 / DSM 23189 / NBRC 102662 / NCIMB 1420 / SS-2)</name>
    <name type="common">Lewinella nigricans</name>
    <dbReference type="NCBI Taxonomy" id="1122177"/>
    <lineage>
        <taxon>Bacteria</taxon>
        <taxon>Pseudomonadati</taxon>
        <taxon>Bacteroidota</taxon>
        <taxon>Saprospiria</taxon>
        <taxon>Saprospirales</taxon>
        <taxon>Lewinellaceae</taxon>
        <taxon>Flavilitoribacter</taxon>
    </lineage>
</organism>
<protein>
    <recommendedName>
        <fullName evidence="2">Outer membrane protein beta-barrel domain-containing protein</fullName>
    </recommendedName>
</protein>
<dbReference type="Pfam" id="PF13568">
    <property type="entry name" value="OMP_b-brl_2"/>
    <property type="match status" value="1"/>
</dbReference>
<feature type="domain" description="Outer membrane protein beta-barrel" evidence="2">
    <location>
        <begin position="20"/>
        <end position="208"/>
    </location>
</feature>
<dbReference type="RefSeq" id="WP_099153438.1">
    <property type="nucleotide sequence ID" value="NZ_PDUD01000033.1"/>
</dbReference>
<gene>
    <name evidence="3" type="ORF">CRP01_28365</name>
</gene>
<keyword evidence="1" id="KW-0732">Signal</keyword>
<dbReference type="EMBL" id="PDUD01000033">
    <property type="protein sequence ID" value="PHN03309.1"/>
    <property type="molecule type" value="Genomic_DNA"/>
</dbReference>
<proteinExistence type="predicted"/>
<dbReference type="Proteomes" id="UP000223913">
    <property type="component" value="Unassembled WGS sequence"/>
</dbReference>
<dbReference type="AlphaFoldDB" id="A0A2D0N579"/>
<comment type="caution">
    <text evidence="3">The sequence shown here is derived from an EMBL/GenBank/DDBJ whole genome shotgun (WGS) entry which is preliminary data.</text>
</comment>